<dbReference type="OrthoDB" id="8590585at2"/>
<reference evidence="3" key="1">
    <citation type="submission" date="2017-05" db="EMBL/GenBank/DDBJ databases">
        <title>Complete and WGS of Bordetella genogroups.</title>
        <authorList>
            <person name="Spilker T."/>
            <person name="Lipuma J."/>
        </authorList>
    </citation>
    <scope>NUCLEOTIDE SEQUENCE [LARGE SCALE GENOMIC DNA]</scope>
    <source>
        <strain evidence="3">AU16122</strain>
    </source>
</reference>
<evidence type="ECO:0008006" key="4">
    <source>
        <dbReference type="Google" id="ProtNLM"/>
    </source>
</evidence>
<name>A0A261SJI1_9BORD</name>
<keyword evidence="1" id="KW-0732">Signal</keyword>
<comment type="caution">
    <text evidence="2">The sequence shown here is derived from an EMBL/GenBank/DDBJ whole genome shotgun (WGS) entry which is preliminary data.</text>
</comment>
<protein>
    <recommendedName>
        <fullName evidence="4">Lipoprotein</fullName>
    </recommendedName>
</protein>
<evidence type="ECO:0000313" key="3">
    <source>
        <dbReference type="Proteomes" id="UP000216020"/>
    </source>
</evidence>
<dbReference type="InterPro" id="IPR047780">
    <property type="entry name" value="TssQ-like"/>
</dbReference>
<proteinExistence type="predicted"/>
<dbReference type="Proteomes" id="UP000216020">
    <property type="component" value="Unassembled WGS sequence"/>
</dbReference>
<keyword evidence="3" id="KW-1185">Reference proteome</keyword>
<feature type="signal peptide" evidence="1">
    <location>
        <begin position="1"/>
        <end position="30"/>
    </location>
</feature>
<sequence length="136" mass="14303">MKNTIRIALVSLSSALAACSAPSTSPQAQATPTQAALTQLQQVRDDYNAGKYGDVVRTVATSGELAGSTPAVVVESLKLQAFSYCIINYQTLCQDDFTRILAIEPDFTLTPAEQGHPKWGPAFRAAKAAAGATASR</sequence>
<organism evidence="2 3">
    <name type="scientific">Bordetella genomosp. 10</name>
    <dbReference type="NCBI Taxonomy" id="1416804"/>
    <lineage>
        <taxon>Bacteria</taxon>
        <taxon>Pseudomonadati</taxon>
        <taxon>Pseudomonadota</taxon>
        <taxon>Betaproteobacteria</taxon>
        <taxon>Burkholderiales</taxon>
        <taxon>Alcaligenaceae</taxon>
        <taxon>Bordetella</taxon>
    </lineage>
</organism>
<dbReference type="EMBL" id="NEVM01000001">
    <property type="protein sequence ID" value="OZI37325.1"/>
    <property type="molecule type" value="Genomic_DNA"/>
</dbReference>
<evidence type="ECO:0000256" key="1">
    <source>
        <dbReference type="SAM" id="SignalP"/>
    </source>
</evidence>
<dbReference type="PROSITE" id="PS51257">
    <property type="entry name" value="PROKAR_LIPOPROTEIN"/>
    <property type="match status" value="1"/>
</dbReference>
<dbReference type="NCBIfam" id="NF038027">
    <property type="entry name" value="TssQ_fam"/>
    <property type="match status" value="1"/>
</dbReference>
<feature type="chain" id="PRO_5012717832" description="Lipoprotein" evidence="1">
    <location>
        <begin position="31"/>
        <end position="136"/>
    </location>
</feature>
<evidence type="ECO:0000313" key="2">
    <source>
        <dbReference type="EMBL" id="OZI37325.1"/>
    </source>
</evidence>
<gene>
    <name evidence="2" type="ORF">CAL29_02585</name>
</gene>
<dbReference type="AlphaFoldDB" id="A0A261SJI1"/>
<accession>A0A261SJI1</accession>
<dbReference type="RefSeq" id="WP_094851432.1">
    <property type="nucleotide sequence ID" value="NZ_NEVM01000001.1"/>
</dbReference>